<dbReference type="Pfam" id="PF03188">
    <property type="entry name" value="Cytochrom_B561"/>
    <property type="match status" value="1"/>
</dbReference>
<feature type="compositionally biased region" description="Polar residues" evidence="7">
    <location>
        <begin position="468"/>
        <end position="483"/>
    </location>
</feature>
<evidence type="ECO:0000256" key="9">
    <source>
        <dbReference type="SAM" id="SignalP"/>
    </source>
</evidence>
<evidence type="ECO:0000259" key="11">
    <source>
        <dbReference type="PROSITE" id="PS50939"/>
    </source>
</evidence>
<evidence type="ECO:0000313" key="13">
    <source>
        <dbReference type="Proteomes" id="UP001355207"/>
    </source>
</evidence>
<evidence type="ECO:0000256" key="3">
    <source>
        <dbReference type="ARBA" id="ARBA00022692"/>
    </source>
</evidence>
<dbReference type="PROSITE" id="PS50836">
    <property type="entry name" value="DOMON"/>
    <property type="match status" value="1"/>
</dbReference>
<accession>A0AAX4JW66</accession>
<dbReference type="Pfam" id="PF16010">
    <property type="entry name" value="CDH-cyt"/>
    <property type="match status" value="1"/>
</dbReference>
<dbReference type="Proteomes" id="UP001355207">
    <property type="component" value="Chromosome 4"/>
</dbReference>
<dbReference type="SUPFAM" id="SSF49344">
    <property type="entry name" value="CBD9-like"/>
    <property type="match status" value="1"/>
</dbReference>
<feature type="region of interest" description="Disordered" evidence="7">
    <location>
        <begin position="95"/>
        <end position="132"/>
    </location>
</feature>
<gene>
    <name evidence="12" type="ORF">L201_003681</name>
</gene>
<dbReference type="InterPro" id="IPR006593">
    <property type="entry name" value="Cyt_b561/ferric_Rdtase_TM"/>
</dbReference>
<feature type="compositionally biased region" description="Low complexity" evidence="7">
    <location>
        <begin position="113"/>
        <end position="132"/>
    </location>
</feature>
<feature type="domain" description="Cytochrome b561" evidence="11">
    <location>
        <begin position="194"/>
        <end position="401"/>
    </location>
</feature>
<feature type="transmembrane region" description="Helical" evidence="8">
    <location>
        <begin position="229"/>
        <end position="250"/>
    </location>
</feature>
<dbReference type="GeneID" id="91094351"/>
<dbReference type="PROSITE" id="PS50939">
    <property type="entry name" value="CYTOCHROME_B561"/>
    <property type="match status" value="1"/>
</dbReference>
<protein>
    <recommendedName>
        <fullName evidence="14">Cytochrome b561 domain-containing protein</fullName>
    </recommendedName>
</protein>
<dbReference type="PANTHER" id="PTHR47797">
    <property type="entry name" value="DEHYDROGENASE, PUTATIVE (AFU_ORTHOLOGUE AFUA_8G05805)-RELATED"/>
    <property type="match status" value="1"/>
</dbReference>
<dbReference type="RefSeq" id="XP_066075531.1">
    <property type="nucleotide sequence ID" value="XM_066219434.1"/>
</dbReference>
<feature type="compositionally biased region" description="Low complexity" evidence="7">
    <location>
        <begin position="182"/>
        <end position="207"/>
    </location>
</feature>
<keyword evidence="13" id="KW-1185">Reference proteome</keyword>
<feature type="transmembrane region" description="Helical" evidence="8">
    <location>
        <begin position="380"/>
        <end position="399"/>
    </location>
</feature>
<keyword evidence="9" id="KW-0732">Signal</keyword>
<keyword evidence="3 8" id="KW-0812">Transmembrane</keyword>
<comment type="subcellular location">
    <subcellularLocation>
        <location evidence="1">Membrane</location>
    </subcellularLocation>
</comment>
<name>A0AAX4JW66_9TREE</name>
<feature type="transmembrane region" description="Helical" evidence="8">
    <location>
        <begin position="301"/>
        <end position="318"/>
    </location>
</feature>
<feature type="compositionally biased region" description="Basic residues" evidence="7">
    <location>
        <begin position="446"/>
        <end position="459"/>
    </location>
</feature>
<dbReference type="SMART" id="SM00664">
    <property type="entry name" value="DoH"/>
    <property type="match status" value="1"/>
</dbReference>
<dbReference type="CDD" id="cd09630">
    <property type="entry name" value="CDH_like_cytochrome"/>
    <property type="match status" value="1"/>
</dbReference>
<keyword evidence="5 8" id="KW-1133">Transmembrane helix</keyword>
<sequence>MRYTFSSIAVLVLAAIQVQAAITGQQYCNKYLCITGQHDSDKKVDTYTLEPPSGTNIPVNQFGWISIGFGQTMIESPMVIVWPNSDGSITLSQRKTDNHVTPNVDNNPPRKATLLTSSSFSNSKTTSISFSLPSTSSNTNLTNLIWAYGNKNPGSSSSSTSNLSQHLASGNTQISLLANSLPSSVTSSGNNSTSSSTSTNKPTSSASGTINGEKGGKSSSTTTSTSNILIAHVVCGSIATMAILPIGIIIPRISRGFSINRWWFPTHGALNGLIAFGLIVAAFGIAKANFLGGFDSTHRKLGLTLFILSIIQVLLGILPHFWQPKHKLQTSSGRGPINFLHMLLGLVVVGVGFGTVWWGIDQEWEMYSGKGKPNVGWKVGWGLVVGITAIIYLGGFYLLPRQLKMEKERRHWASKVSNSYADPQSLVSKESNTFVPPPPPTNHGPRSQHTHSHNTHINRPHTQPIARSGNTTIEPNTNTSTNYVPPPPPKRRLPPPL</sequence>
<evidence type="ECO:0000256" key="7">
    <source>
        <dbReference type="SAM" id="MobiDB-lite"/>
    </source>
</evidence>
<feature type="transmembrane region" description="Helical" evidence="8">
    <location>
        <begin position="339"/>
        <end position="360"/>
    </location>
</feature>
<dbReference type="CDD" id="cd08760">
    <property type="entry name" value="Cyt_b561_FRRS1_like"/>
    <property type="match status" value="1"/>
</dbReference>
<feature type="region of interest" description="Disordered" evidence="7">
    <location>
        <begin position="182"/>
        <end position="223"/>
    </location>
</feature>
<dbReference type="GO" id="GO:0016020">
    <property type="term" value="C:membrane"/>
    <property type="evidence" value="ECO:0007669"/>
    <property type="project" value="UniProtKB-SubCell"/>
</dbReference>
<dbReference type="PANTHER" id="PTHR47797:SF3">
    <property type="entry name" value="CYTOCHROME B561 DOMAIN-CONTAINING PROTEIN"/>
    <property type="match status" value="1"/>
</dbReference>
<feature type="region of interest" description="Disordered" evidence="7">
    <location>
        <begin position="423"/>
        <end position="497"/>
    </location>
</feature>
<dbReference type="Gene3D" id="2.60.40.1210">
    <property type="entry name" value="Cellobiose dehydrogenase, cytochrome domain"/>
    <property type="match status" value="1"/>
</dbReference>
<evidence type="ECO:0008006" key="14">
    <source>
        <dbReference type="Google" id="ProtNLM"/>
    </source>
</evidence>
<evidence type="ECO:0000256" key="6">
    <source>
        <dbReference type="ARBA" id="ARBA00023136"/>
    </source>
</evidence>
<dbReference type="InterPro" id="IPR005018">
    <property type="entry name" value="DOMON_domain"/>
</dbReference>
<keyword evidence="4" id="KW-0249">Electron transport</keyword>
<feature type="compositionally biased region" description="Polar residues" evidence="7">
    <location>
        <begin position="423"/>
        <end position="434"/>
    </location>
</feature>
<keyword evidence="6 8" id="KW-0472">Membrane</keyword>
<dbReference type="InterPro" id="IPR036259">
    <property type="entry name" value="MFS_trans_sf"/>
</dbReference>
<evidence type="ECO:0000256" key="2">
    <source>
        <dbReference type="ARBA" id="ARBA00022448"/>
    </source>
</evidence>
<proteinExistence type="predicted"/>
<evidence type="ECO:0000313" key="12">
    <source>
        <dbReference type="EMBL" id="WWC88768.1"/>
    </source>
</evidence>
<feature type="domain" description="DOMON" evidence="10">
    <location>
        <begin position="30"/>
        <end position="149"/>
    </location>
</feature>
<evidence type="ECO:0000256" key="1">
    <source>
        <dbReference type="ARBA" id="ARBA00004370"/>
    </source>
</evidence>
<feature type="compositionally biased region" description="Polar residues" evidence="7">
    <location>
        <begin position="95"/>
        <end position="106"/>
    </location>
</feature>
<keyword evidence="2" id="KW-0813">Transport</keyword>
<evidence type="ECO:0000256" key="8">
    <source>
        <dbReference type="SAM" id="Phobius"/>
    </source>
</evidence>
<dbReference type="Gene3D" id="1.20.120.1770">
    <property type="match status" value="1"/>
</dbReference>
<evidence type="ECO:0000256" key="4">
    <source>
        <dbReference type="ARBA" id="ARBA00022982"/>
    </source>
</evidence>
<feature type="transmembrane region" description="Helical" evidence="8">
    <location>
        <begin position="262"/>
        <end position="286"/>
    </location>
</feature>
<dbReference type="SMART" id="SM00665">
    <property type="entry name" value="B561"/>
    <property type="match status" value="1"/>
</dbReference>
<organism evidence="12 13">
    <name type="scientific">Kwoniella dendrophila CBS 6074</name>
    <dbReference type="NCBI Taxonomy" id="1295534"/>
    <lineage>
        <taxon>Eukaryota</taxon>
        <taxon>Fungi</taxon>
        <taxon>Dikarya</taxon>
        <taxon>Basidiomycota</taxon>
        <taxon>Agaricomycotina</taxon>
        <taxon>Tremellomycetes</taxon>
        <taxon>Tremellales</taxon>
        <taxon>Cryptococcaceae</taxon>
        <taxon>Kwoniella</taxon>
    </lineage>
</organism>
<reference evidence="12 13" key="1">
    <citation type="submission" date="2024-01" db="EMBL/GenBank/DDBJ databases">
        <title>Comparative genomics of Cryptococcus and Kwoniella reveals pathogenesis evolution and contrasting modes of karyotype evolution via chromosome fusion or intercentromeric recombination.</title>
        <authorList>
            <person name="Coelho M.A."/>
            <person name="David-Palma M."/>
            <person name="Shea T."/>
            <person name="Bowers K."/>
            <person name="McGinley-Smith S."/>
            <person name="Mohammad A.W."/>
            <person name="Gnirke A."/>
            <person name="Yurkov A.M."/>
            <person name="Nowrousian M."/>
            <person name="Sun S."/>
            <person name="Cuomo C.A."/>
            <person name="Heitman J."/>
        </authorList>
    </citation>
    <scope>NUCLEOTIDE SEQUENCE [LARGE SCALE GENOMIC DNA]</scope>
    <source>
        <strain evidence="12 13">CBS 6074</strain>
    </source>
</reference>
<dbReference type="AlphaFoldDB" id="A0AAX4JW66"/>
<feature type="signal peptide" evidence="9">
    <location>
        <begin position="1"/>
        <end position="20"/>
    </location>
</feature>
<dbReference type="SUPFAM" id="SSF103473">
    <property type="entry name" value="MFS general substrate transporter"/>
    <property type="match status" value="1"/>
</dbReference>
<evidence type="ECO:0000259" key="10">
    <source>
        <dbReference type="PROSITE" id="PS50836"/>
    </source>
</evidence>
<feature type="chain" id="PRO_5043321083" description="Cytochrome b561 domain-containing protein" evidence="9">
    <location>
        <begin position="21"/>
        <end position="497"/>
    </location>
</feature>
<dbReference type="InterPro" id="IPR015920">
    <property type="entry name" value="Cellobiose_DH-like_cyt"/>
</dbReference>
<evidence type="ECO:0000256" key="5">
    <source>
        <dbReference type="ARBA" id="ARBA00022989"/>
    </source>
</evidence>
<dbReference type="EMBL" id="CP144101">
    <property type="protein sequence ID" value="WWC88768.1"/>
    <property type="molecule type" value="Genomic_DNA"/>
</dbReference>